<evidence type="ECO:0000313" key="12">
    <source>
        <dbReference type="Proteomes" id="UP000675881"/>
    </source>
</evidence>
<comment type="subcellular location">
    <subcellularLocation>
        <location evidence="1">Golgi apparatus membrane</location>
        <topology evidence="1">Peripheral membrane protein</topology>
    </subcellularLocation>
</comment>
<evidence type="ECO:0000256" key="7">
    <source>
        <dbReference type="ARBA" id="ARBA00023136"/>
    </source>
</evidence>
<sequence>MNEVVPFAPPDSCLTREDFLGPDFSPDAILTRQPNLERLREDLGLYLKILRSAVLRLIDEDYSDFLELSSNLVGLESKLSELSEPLGTLSNKLQNLLQSLFEARDSVMQALKRKEDIRARKSGLRNSERILNALSKLELILSSGTPLSGDAEERLARDINHLHFRISKCHDDEFVSLELTPRLQAVGDRLKESLESRFIAALKINEEESLKRCLRIYGTIESIHEAEILVKNKIISPSLEDILHEDAFNDEPLGLKGVYANVLNIIPETLDSLLSLTISRSNKPVVIRGYSFLINSLWEDFVEKMEDNMSFVFAAGNPEAFLTHYRLSIEFIKDFEKELNNDPEQISKFRSCTSYSTFIGRWNLPVYFQIRFQEIALPLEKALTDFFDPTSYSNSDYHLEVFNVVTNSLKKVWDPSIYIDALLHRSWKLTLQILSRCGTALRDILKPIMIEEEEHQHSEISLRTLIHLWYDIRHLTLHFESDVYNPYIFPVLKESVQDESLRSRLLESVNESLGSLRPQLDDLSKLAINKVTFKSLESLKQVSEIPRLYRRTNKDVPTKHCVYVNKVLDPVRKFKDDGASESEWLVKILSRISEDYYVKVSEVLEAVLKMEESLKRLKRIREKSDASTLPEAHL</sequence>
<dbReference type="Pfam" id="PF06148">
    <property type="entry name" value="COG2_N"/>
    <property type="match status" value="1"/>
</dbReference>
<dbReference type="GO" id="GO:0000139">
    <property type="term" value="C:Golgi membrane"/>
    <property type="evidence" value="ECO:0007669"/>
    <property type="project" value="UniProtKB-SubCell"/>
</dbReference>
<evidence type="ECO:0000259" key="10">
    <source>
        <dbReference type="Pfam" id="PF12022"/>
    </source>
</evidence>
<evidence type="ECO:0000256" key="4">
    <source>
        <dbReference type="ARBA" id="ARBA00022448"/>
    </source>
</evidence>
<dbReference type="InterPro" id="IPR024603">
    <property type="entry name" value="COG_complex_COG2_C"/>
</dbReference>
<dbReference type="GO" id="GO:0007030">
    <property type="term" value="P:Golgi organization"/>
    <property type="evidence" value="ECO:0007669"/>
    <property type="project" value="InterPro"/>
</dbReference>
<dbReference type="OrthoDB" id="332281at2759"/>
<evidence type="ECO:0000259" key="9">
    <source>
        <dbReference type="Pfam" id="PF06148"/>
    </source>
</evidence>
<protein>
    <recommendedName>
        <fullName evidence="3">Conserved oligomeric Golgi complex subunit 2</fullName>
    </recommendedName>
    <alternativeName>
        <fullName evidence="8">Component of oligomeric Golgi complex 2</fullName>
    </alternativeName>
</protein>
<evidence type="ECO:0000256" key="8">
    <source>
        <dbReference type="ARBA" id="ARBA00031344"/>
    </source>
</evidence>
<organism evidence="11 12">
    <name type="scientific">Lepeophtheirus salmonis</name>
    <name type="common">Salmon louse</name>
    <name type="synonym">Caligus salmonis</name>
    <dbReference type="NCBI Taxonomy" id="72036"/>
    <lineage>
        <taxon>Eukaryota</taxon>
        <taxon>Metazoa</taxon>
        <taxon>Ecdysozoa</taxon>
        <taxon>Arthropoda</taxon>
        <taxon>Crustacea</taxon>
        <taxon>Multicrustacea</taxon>
        <taxon>Hexanauplia</taxon>
        <taxon>Copepoda</taxon>
        <taxon>Siphonostomatoida</taxon>
        <taxon>Caligidae</taxon>
        <taxon>Lepeophtheirus</taxon>
    </lineage>
</organism>
<dbReference type="GO" id="GO:0015031">
    <property type="term" value="P:protein transport"/>
    <property type="evidence" value="ECO:0007669"/>
    <property type="project" value="UniProtKB-KW"/>
</dbReference>
<evidence type="ECO:0000256" key="6">
    <source>
        <dbReference type="ARBA" id="ARBA00023034"/>
    </source>
</evidence>
<feature type="domain" description="COG complex component COG2 C-terminal" evidence="10">
    <location>
        <begin position="361"/>
        <end position="624"/>
    </location>
</feature>
<evidence type="ECO:0000256" key="5">
    <source>
        <dbReference type="ARBA" id="ARBA00022927"/>
    </source>
</evidence>
<dbReference type="InterPro" id="IPR024602">
    <property type="entry name" value="COG_su2_N"/>
</dbReference>
<keyword evidence="12" id="KW-1185">Reference proteome</keyword>
<dbReference type="PANTHER" id="PTHR12961">
    <property type="entry name" value="CONSERVED OLIGOMERIC GOLGI COMPLEX COMPONENT 2"/>
    <property type="match status" value="1"/>
</dbReference>
<dbReference type="Proteomes" id="UP000675881">
    <property type="component" value="Chromosome 8"/>
</dbReference>
<evidence type="ECO:0000313" key="11">
    <source>
        <dbReference type="EMBL" id="CAF3029940.1"/>
    </source>
</evidence>
<keyword evidence="6" id="KW-0333">Golgi apparatus</keyword>
<keyword evidence="5" id="KW-0653">Protein transport</keyword>
<dbReference type="AlphaFoldDB" id="A0A7R8HDH9"/>
<dbReference type="GO" id="GO:0006891">
    <property type="term" value="P:intra-Golgi vesicle-mediated transport"/>
    <property type="evidence" value="ECO:0007669"/>
    <property type="project" value="TreeGrafter"/>
</dbReference>
<dbReference type="GO" id="GO:0017119">
    <property type="term" value="C:Golgi transport complex"/>
    <property type="evidence" value="ECO:0007669"/>
    <property type="project" value="TreeGrafter"/>
</dbReference>
<keyword evidence="7" id="KW-0472">Membrane</keyword>
<reference evidence="11" key="1">
    <citation type="submission" date="2021-02" db="EMBL/GenBank/DDBJ databases">
        <authorList>
            <person name="Bekaert M."/>
        </authorList>
    </citation>
    <scope>NUCLEOTIDE SEQUENCE</scope>
    <source>
        <strain evidence="11">IoA-00</strain>
    </source>
</reference>
<accession>A0A7R8HDH9</accession>
<evidence type="ECO:0000256" key="3">
    <source>
        <dbReference type="ARBA" id="ARBA00020977"/>
    </source>
</evidence>
<dbReference type="PANTHER" id="PTHR12961:SF0">
    <property type="entry name" value="CONSERVED OLIGOMERIC GOLGI COMPLEX SUBUNIT 2"/>
    <property type="match status" value="1"/>
</dbReference>
<evidence type="ECO:0000256" key="2">
    <source>
        <dbReference type="ARBA" id="ARBA00007603"/>
    </source>
</evidence>
<gene>
    <name evidence="11" type="ORF">LSAA_14313</name>
</gene>
<proteinExistence type="inferred from homology"/>
<comment type="similarity">
    <text evidence="2">Belongs to the COG2 family.</text>
</comment>
<dbReference type="InterPro" id="IPR009316">
    <property type="entry name" value="COG2"/>
</dbReference>
<dbReference type="EMBL" id="HG994587">
    <property type="protein sequence ID" value="CAF3029940.1"/>
    <property type="molecule type" value="Genomic_DNA"/>
</dbReference>
<dbReference type="Pfam" id="PF12022">
    <property type="entry name" value="COG2_C"/>
    <property type="match status" value="1"/>
</dbReference>
<feature type="domain" description="Conserved oligomeric Golgi complex subunit 2 N-terminal" evidence="9">
    <location>
        <begin position="12"/>
        <end position="82"/>
    </location>
</feature>
<evidence type="ECO:0000256" key="1">
    <source>
        <dbReference type="ARBA" id="ARBA00004395"/>
    </source>
</evidence>
<name>A0A7R8HDH9_LEPSM</name>
<keyword evidence="4" id="KW-0813">Transport</keyword>